<feature type="domain" description="Haemolysin activator HlyB C-terminal" evidence="6">
    <location>
        <begin position="372"/>
        <end position="531"/>
    </location>
</feature>
<reference evidence="8 9" key="1">
    <citation type="submission" date="2021-03" db="EMBL/GenBank/DDBJ databases">
        <title>Five novel Rahnella species.</title>
        <authorList>
            <person name="Brady C."/>
            <person name="Asselin J."/>
            <person name="Beer S."/>
            <person name="Bruberg M.B."/>
            <person name="Crampton B."/>
            <person name="Venter S."/>
            <person name="Arnold D."/>
            <person name="Denman S."/>
        </authorList>
    </citation>
    <scope>NUCLEOTIDE SEQUENCE [LARGE SCALE GENOMIC DNA]</scope>
    <source>
        <strain evidence="8 9">FRB 231</strain>
    </source>
</reference>
<evidence type="ECO:0000256" key="4">
    <source>
        <dbReference type="SAM" id="MobiDB-lite"/>
    </source>
</evidence>
<comment type="caution">
    <text evidence="8">The sequence shown here is derived from an EMBL/GenBank/DDBJ whole genome shotgun (WGS) entry which is preliminary data.</text>
</comment>
<keyword evidence="9" id="KW-1185">Reference proteome</keyword>
<dbReference type="PANTHER" id="PTHR34597">
    <property type="entry name" value="SLR1661 PROTEIN"/>
    <property type="match status" value="1"/>
</dbReference>
<keyword evidence="1" id="KW-0472">Membrane</keyword>
<feature type="domain" description="Polypeptide-transport-associated ShlB-type" evidence="7">
    <location>
        <begin position="72"/>
        <end position="146"/>
    </location>
</feature>
<dbReference type="Proteomes" id="UP000739284">
    <property type="component" value="Unassembled WGS sequence"/>
</dbReference>
<evidence type="ECO:0000256" key="3">
    <source>
        <dbReference type="ARBA" id="ARBA00023237"/>
    </source>
</evidence>
<name>A0ABS6LEB4_9GAMM</name>
<dbReference type="Pfam" id="PF03865">
    <property type="entry name" value="ShlB"/>
    <property type="match status" value="1"/>
</dbReference>
<accession>A0ABS6LEB4</accession>
<keyword evidence="3" id="KW-0998">Cell outer membrane</keyword>
<dbReference type="InterPro" id="IPR005565">
    <property type="entry name" value="Hemolysn_activator_HlyB_C"/>
</dbReference>
<gene>
    <name evidence="8" type="ORF">J1784_08075</name>
</gene>
<evidence type="ECO:0000313" key="9">
    <source>
        <dbReference type="Proteomes" id="UP000739284"/>
    </source>
</evidence>
<dbReference type="InterPro" id="IPR051544">
    <property type="entry name" value="TPS_OM_transporter"/>
</dbReference>
<keyword evidence="1" id="KW-1134">Transmembrane beta strand</keyword>
<keyword evidence="2" id="KW-0812">Transmembrane</keyword>
<feature type="region of interest" description="Disordered" evidence="4">
    <location>
        <begin position="34"/>
        <end position="66"/>
    </location>
</feature>
<dbReference type="EMBL" id="JAFMOY010000119">
    <property type="protein sequence ID" value="MBU9844967.1"/>
    <property type="molecule type" value="Genomic_DNA"/>
</dbReference>
<sequence>MRIKSCIVALLGSAIGYSSADMFPTLIDPNNPAKLAEPISQPPAKSQKINLPAHSSSSKESSPGVTPQTLVEVKHIQFVGGTQYPLDSLAAPFAPFIGKKVPVSSLLAATDSITQRYHRDGFILSYAYIPTDNFEDGVLKIGLVEGYISGTQIHSDNQQVGRWLSKLSQHIMAEKPLTQDTFERYTLLMQRTPDTKISATAKTPDNIYGATTLNVDATRPRNWNIATAVDTRKGDSSAVVNATLSGLSTYGEQLGIATLIPLESDTRKTYAGLNYQQYLGDDGLLMQLKGSYYQQKDKDYNTILFLPNGITVGSQDKQTQYNGGVVFSYPLQLARKKQWTVSGGLDYLDKKYEYDLLARLGDQKLQLPQVSQRIRYPAAELSLTGYREYDQAYWNTTFNVRQGIDGLGATNSTPNADLTFTRWKFNGDSAYLFDKKWRLSASVEGDWSDNDLPEPERVNFGALHYGRGYPDSDAQGDYGVGGQVEMRYIHSLEQGIWLKTIQPYAVVDAAHTGFNQQGLPKQNLSSYAIGVMFGDNRHYTLSVEAARPIGDAPLDSSSRDWRYNATFTYNFSAGS</sequence>
<feature type="chain" id="PRO_5045639571" evidence="5">
    <location>
        <begin position="21"/>
        <end position="575"/>
    </location>
</feature>
<protein>
    <submittedName>
        <fullName evidence="8">ShlB/FhaC/HecB family hemolysin secretion/activation protein</fullName>
    </submittedName>
</protein>
<feature type="signal peptide" evidence="5">
    <location>
        <begin position="1"/>
        <end position="20"/>
    </location>
</feature>
<evidence type="ECO:0000256" key="5">
    <source>
        <dbReference type="SAM" id="SignalP"/>
    </source>
</evidence>
<proteinExistence type="predicted"/>
<dbReference type="PANTHER" id="PTHR34597:SF6">
    <property type="entry name" value="BLR6126 PROTEIN"/>
    <property type="match status" value="1"/>
</dbReference>
<evidence type="ECO:0000313" key="8">
    <source>
        <dbReference type="EMBL" id="MBU9844967.1"/>
    </source>
</evidence>
<evidence type="ECO:0000256" key="2">
    <source>
        <dbReference type="ARBA" id="ARBA00022692"/>
    </source>
</evidence>
<dbReference type="Pfam" id="PF08479">
    <property type="entry name" value="POTRA_2"/>
    <property type="match status" value="1"/>
</dbReference>
<evidence type="ECO:0000259" key="6">
    <source>
        <dbReference type="Pfam" id="PF03865"/>
    </source>
</evidence>
<organism evidence="8 9">
    <name type="scientific">Rahnella ecdela</name>
    <dbReference type="NCBI Taxonomy" id="2816250"/>
    <lineage>
        <taxon>Bacteria</taxon>
        <taxon>Pseudomonadati</taxon>
        <taxon>Pseudomonadota</taxon>
        <taxon>Gammaproteobacteria</taxon>
        <taxon>Enterobacterales</taxon>
        <taxon>Yersiniaceae</taxon>
        <taxon>Rahnella</taxon>
    </lineage>
</organism>
<evidence type="ECO:0000256" key="1">
    <source>
        <dbReference type="ARBA" id="ARBA00022452"/>
    </source>
</evidence>
<dbReference type="InterPro" id="IPR013686">
    <property type="entry name" value="Polypept-transport_assoc_ShlB"/>
</dbReference>
<evidence type="ECO:0000259" key="7">
    <source>
        <dbReference type="Pfam" id="PF08479"/>
    </source>
</evidence>
<keyword evidence="5" id="KW-0732">Signal</keyword>